<feature type="region of interest" description="Disordered" evidence="1">
    <location>
        <begin position="106"/>
        <end position="159"/>
    </location>
</feature>
<organism evidence="3 4">
    <name type="scientific">Paramuricea clavata</name>
    <name type="common">Red gorgonian</name>
    <name type="synonym">Violescent sea-whip</name>
    <dbReference type="NCBI Taxonomy" id="317549"/>
    <lineage>
        <taxon>Eukaryota</taxon>
        <taxon>Metazoa</taxon>
        <taxon>Cnidaria</taxon>
        <taxon>Anthozoa</taxon>
        <taxon>Octocorallia</taxon>
        <taxon>Malacalcyonacea</taxon>
        <taxon>Plexauridae</taxon>
        <taxon>Paramuricea</taxon>
    </lineage>
</organism>
<dbReference type="InterPro" id="IPR046700">
    <property type="entry name" value="DUF6570"/>
</dbReference>
<dbReference type="OrthoDB" id="3235800at2759"/>
<dbReference type="Pfam" id="PF20209">
    <property type="entry name" value="DUF6570"/>
    <property type="match status" value="1"/>
</dbReference>
<dbReference type="Proteomes" id="UP001152795">
    <property type="component" value="Unassembled WGS sequence"/>
</dbReference>
<protein>
    <recommendedName>
        <fullName evidence="2">DUF6570 domain-containing protein</fullName>
    </recommendedName>
</protein>
<evidence type="ECO:0000313" key="4">
    <source>
        <dbReference type="Proteomes" id="UP001152795"/>
    </source>
</evidence>
<dbReference type="AlphaFoldDB" id="A0A6S7GFV8"/>
<accession>A0A6S7GFV8</accession>
<reference evidence="3" key="1">
    <citation type="submission" date="2020-04" db="EMBL/GenBank/DDBJ databases">
        <authorList>
            <person name="Alioto T."/>
            <person name="Alioto T."/>
            <person name="Gomez Garrido J."/>
        </authorList>
    </citation>
    <scope>NUCLEOTIDE SEQUENCE</scope>
    <source>
        <strain evidence="3">A484AB</strain>
    </source>
</reference>
<comment type="caution">
    <text evidence="3">The sequence shown here is derived from an EMBL/GenBank/DDBJ whole genome shotgun (WGS) entry which is preliminary data.</text>
</comment>
<dbReference type="EMBL" id="CACRXK020001307">
    <property type="protein sequence ID" value="CAB3988332.1"/>
    <property type="molecule type" value="Genomic_DNA"/>
</dbReference>
<gene>
    <name evidence="3" type="ORF">PACLA_8A075822</name>
</gene>
<sequence length="159" mass="17647">MLIARALPIMRVYVKPGGQRGYSGHCINLPQKVSELAQSLPHCPKNIPIIVVTMKGKDNSLKDVVVRKQKVEQALHWLIKHNPQYKNVLIDLKVLESLPSNGVPSNISTIETLEDPDEIDSHDTDTILTGGDADYEKENSSFLPLSTNDHLESDAIKKS</sequence>
<name>A0A6S7GFV8_PARCT</name>
<feature type="compositionally biased region" description="Basic and acidic residues" evidence="1">
    <location>
        <begin position="149"/>
        <end position="159"/>
    </location>
</feature>
<proteinExistence type="predicted"/>
<evidence type="ECO:0000313" key="3">
    <source>
        <dbReference type="EMBL" id="CAB3988332.1"/>
    </source>
</evidence>
<evidence type="ECO:0000259" key="2">
    <source>
        <dbReference type="Pfam" id="PF20209"/>
    </source>
</evidence>
<evidence type="ECO:0000256" key="1">
    <source>
        <dbReference type="SAM" id="MobiDB-lite"/>
    </source>
</evidence>
<keyword evidence="4" id="KW-1185">Reference proteome</keyword>
<feature type="domain" description="DUF6570" evidence="2">
    <location>
        <begin position="1"/>
        <end position="94"/>
    </location>
</feature>